<name>A0A224Z0Y7_9ACAR</name>
<accession>A0A224Z0Y7</accession>
<reference evidence="3" key="1">
    <citation type="journal article" date="2017" name="Parasit. Vectors">
        <title>Sialotranscriptomics of Rhipicephalus zambeziensis reveals intricate expression profiles of secretory proteins and suggests tight temporal transcriptional regulation during blood-feeding.</title>
        <authorList>
            <person name="de Castro M.H."/>
            <person name="de Klerk D."/>
            <person name="Pienaar R."/>
            <person name="Rees D.J.G."/>
            <person name="Mans B.J."/>
        </authorList>
    </citation>
    <scope>NUCLEOTIDE SEQUENCE</scope>
    <source>
        <tissue evidence="3">Salivary glands</tissue>
    </source>
</reference>
<protein>
    <submittedName>
        <fullName evidence="3">Tick transposon</fullName>
    </submittedName>
</protein>
<dbReference type="SUPFAM" id="SSF56219">
    <property type="entry name" value="DNase I-like"/>
    <property type="match status" value="1"/>
</dbReference>
<dbReference type="InterPro" id="IPR005135">
    <property type="entry name" value="Endo/exonuclease/phosphatase"/>
</dbReference>
<proteinExistence type="predicted"/>
<dbReference type="Gene3D" id="3.60.10.10">
    <property type="entry name" value="Endonuclease/exonuclease/phosphatase"/>
    <property type="match status" value="1"/>
</dbReference>
<dbReference type="Pfam" id="PF00078">
    <property type="entry name" value="RVT_1"/>
    <property type="match status" value="1"/>
</dbReference>
<feature type="compositionally biased region" description="Basic and acidic residues" evidence="1">
    <location>
        <begin position="442"/>
        <end position="453"/>
    </location>
</feature>
<dbReference type="InterPro" id="IPR000477">
    <property type="entry name" value="RT_dom"/>
</dbReference>
<sequence>MQGGRNRLKWEEIEEQLRQEELMVYGFVETHLRDMEQPPCNPDYVWEYCNRTEGSKKGGGIGAFIHKSAGWQRVKQGCREHLWLKGKVAGQMTLLGFVYLWTGAKAKEENQAMVECIANDIGELGDECEIIILGDMNAHIEDMDGYTDPTGKMLMDMCERHDLIICNNTEKCEGQITWEVGRLQSTIDYALMSHRMYDRLRGMHIDECGSRSLGSDHKRIKLSFGREMKVGRRQDEQPQGNFYSERQIEIATKQIEKVITEDTKTVWTYTNVIRLFELELAKVRDKLPRKRRHKPKSWWDEEVKRAIVKRQEASREHRHAKQRDEPTEDVERKWDNFLSCRREASQLINEKIRRKGAQWLAEVNKKDRKAAAKFWNHLNSLSNKTSLEQKFITIAQGVRLEGDEAIEYVRTRMTEKFKKQGSGVSCTLSDKDGSSGAVAPLKQREWERAEKRVPSSTSSGPDGIPIMLIKKLGPKSKQTLREAASKTIIDGEVPDGWKLSRMSMIYKGKGDKADINNYRPITVTSVVYRLVMQIIKERLQAWVEDDGVLGELQNGFRKQRRLEDNLFSLTQCIEIAETEHRPLWLAFLDIKGAYDSVVQEDLWGILDTLGVEDGVTNLLKDIYKSNKVVIKWEKQVSEPTEIKRGLRQGCPLSPLLFMMYLQGLEAKLEGSGLGFSLSFVKQGKRIEQSLPALMYADDIVLMADNKEDLQGLIDICGNEGDRLGLRFSKEKSAVMIFNDNEGSEHRIQEVTLEITDKYKYLGVWISKGAEYLKEHERYVTTKGNRNAAVMKNRALWNYNRYDVVRGIWKGVMVPGLTFGNAVLCMRPEVQARLEIKQRGIGRLALGAHGNTPNQGVQGDMGWTSFEGREASSKIKFEERLREMGEERWARKVFSYLYMRNVDTKWRKRTRKLTGKYLENSRGPNQKELSVKKKVKKTETDMWRTGMIKKSALETYRTFKQEIAKERIYDNSRGSSLLFEARTGVLRTKTYRAKYEGVDTVCSACGEEDETAEHLIMFCKRLHPIVQDNDTEFFKALGFRDREGKIDFKRVEITRRRLSDWWLQSRHE</sequence>
<dbReference type="InterPro" id="IPR036691">
    <property type="entry name" value="Endo/exonu/phosph_ase_sf"/>
</dbReference>
<feature type="region of interest" description="Disordered" evidence="1">
    <location>
        <begin position="423"/>
        <end position="464"/>
    </location>
</feature>
<dbReference type="PROSITE" id="PS50878">
    <property type="entry name" value="RT_POL"/>
    <property type="match status" value="1"/>
</dbReference>
<dbReference type="CDD" id="cd01650">
    <property type="entry name" value="RT_nLTR_like"/>
    <property type="match status" value="1"/>
</dbReference>
<dbReference type="EMBL" id="GFPF01012382">
    <property type="protein sequence ID" value="MAA23528.1"/>
    <property type="molecule type" value="Transcribed_RNA"/>
</dbReference>
<feature type="domain" description="Reverse transcriptase" evidence="2">
    <location>
        <begin position="486"/>
        <end position="765"/>
    </location>
</feature>
<dbReference type="GO" id="GO:0071897">
    <property type="term" value="P:DNA biosynthetic process"/>
    <property type="evidence" value="ECO:0007669"/>
    <property type="project" value="UniProtKB-ARBA"/>
</dbReference>
<dbReference type="AlphaFoldDB" id="A0A224Z0Y7"/>
<dbReference type="SUPFAM" id="SSF56672">
    <property type="entry name" value="DNA/RNA polymerases"/>
    <property type="match status" value="1"/>
</dbReference>
<organism evidence="3">
    <name type="scientific">Rhipicephalus zambeziensis</name>
    <dbReference type="NCBI Taxonomy" id="60191"/>
    <lineage>
        <taxon>Eukaryota</taxon>
        <taxon>Metazoa</taxon>
        <taxon>Ecdysozoa</taxon>
        <taxon>Arthropoda</taxon>
        <taxon>Chelicerata</taxon>
        <taxon>Arachnida</taxon>
        <taxon>Acari</taxon>
        <taxon>Parasitiformes</taxon>
        <taxon>Ixodida</taxon>
        <taxon>Ixodoidea</taxon>
        <taxon>Ixodidae</taxon>
        <taxon>Rhipicephalinae</taxon>
        <taxon>Rhipicephalus</taxon>
        <taxon>Rhipicephalus</taxon>
    </lineage>
</organism>
<dbReference type="PANTHER" id="PTHR19446">
    <property type="entry name" value="REVERSE TRANSCRIPTASES"/>
    <property type="match status" value="1"/>
</dbReference>
<dbReference type="GO" id="GO:0003824">
    <property type="term" value="F:catalytic activity"/>
    <property type="evidence" value="ECO:0007669"/>
    <property type="project" value="InterPro"/>
</dbReference>
<dbReference type="Pfam" id="PF14529">
    <property type="entry name" value="Exo_endo_phos_2"/>
    <property type="match status" value="1"/>
</dbReference>
<evidence type="ECO:0000256" key="1">
    <source>
        <dbReference type="SAM" id="MobiDB-lite"/>
    </source>
</evidence>
<dbReference type="InterPro" id="IPR043502">
    <property type="entry name" value="DNA/RNA_pol_sf"/>
</dbReference>
<evidence type="ECO:0000259" key="2">
    <source>
        <dbReference type="PROSITE" id="PS50878"/>
    </source>
</evidence>
<evidence type="ECO:0000313" key="3">
    <source>
        <dbReference type="EMBL" id="MAA23528.1"/>
    </source>
</evidence>